<evidence type="ECO:0000256" key="5">
    <source>
        <dbReference type="ARBA" id="ARBA00023033"/>
    </source>
</evidence>
<dbReference type="GO" id="GO:0004497">
    <property type="term" value="F:monooxygenase activity"/>
    <property type="evidence" value="ECO:0007669"/>
    <property type="project" value="UniProtKB-KW"/>
</dbReference>
<evidence type="ECO:0000313" key="8">
    <source>
        <dbReference type="EMBL" id="GJJ70237.1"/>
    </source>
</evidence>
<dbReference type="GO" id="GO:0071949">
    <property type="term" value="F:FAD binding"/>
    <property type="evidence" value="ECO:0007669"/>
    <property type="project" value="InterPro"/>
</dbReference>
<keyword evidence="2" id="KW-0285">Flavoprotein</keyword>
<feature type="transmembrane region" description="Helical" evidence="6">
    <location>
        <begin position="20"/>
        <end position="39"/>
    </location>
</feature>
<dbReference type="Gene3D" id="3.50.50.60">
    <property type="entry name" value="FAD/NAD(P)-binding domain"/>
    <property type="match status" value="1"/>
</dbReference>
<evidence type="ECO:0000256" key="4">
    <source>
        <dbReference type="ARBA" id="ARBA00023002"/>
    </source>
</evidence>
<dbReference type="EMBL" id="BQFW01000003">
    <property type="protein sequence ID" value="GJJ70237.1"/>
    <property type="molecule type" value="Genomic_DNA"/>
</dbReference>
<evidence type="ECO:0000256" key="1">
    <source>
        <dbReference type="ARBA" id="ARBA00007992"/>
    </source>
</evidence>
<keyword evidence="9" id="KW-1185">Reference proteome</keyword>
<sequence length="473" mass="52101">MEDNLPKTNVPSSNNKSPNVLIAGAGMGGLVLALLLEHAGIPYEIYERSAEVRPLGSIISLSANIQPVFEQMGLYDELLVTCIPASTFEIVNANLKRIALFGADDVEKTVGYRRLNFSRPRLHNFLLSKVPAHKVHFNKKVVNMIQDKDGVTIRCADGTTYRGDVLVGADGAHSAIRQSMFRQMMDQNILPPDDALDLNKGYASLVGTTGPLDPEKFPIVTVKDSGGVLIIGDDSSYVWGLFAIGDSRIAWNVIAQIATKEKLEDMKFRNTEWAPDTHPEMIAEVRDFVVPAAYGNTLGALIDGTPSECISRVFLEDKLYETVFHNRTVLIGDAAHKLLPSSGQGAVNAMEDAVILANCLYDIGTTSPEDIKAALLSYKDQRLPHVTEQYQGSKTSAKFLYGQTFIERIIRYGVFNWIPKSKMNEMVQKDAAYRPQATFLPLAPKRGLGPVEPQFPNKRYEAEQKAKKAAVSV</sequence>
<keyword evidence="5" id="KW-0503">Monooxygenase</keyword>
<gene>
    <name evidence="8" type="ORF">EMPS_02586</name>
</gene>
<evidence type="ECO:0000256" key="3">
    <source>
        <dbReference type="ARBA" id="ARBA00022827"/>
    </source>
</evidence>
<evidence type="ECO:0000256" key="2">
    <source>
        <dbReference type="ARBA" id="ARBA00022630"/>
    </source>
</evidence>
<dbReference type="OrthoDB" id="47494at2759"/>
<keyword evidence="6" id="KW-1133">Transmembrane helix</keyword>
<accession>A0A9P3LTT0</accession>
<evidence type="ECO:0000256" key="6">
    <source>
        <dbReference type="SAM" id="Phobius"/>
    </source>
</evidence>
<name>A0A9P3LTT0_9FUNG</name>
<comment type="similarity">
    <text evidence="1">Belongs to the paxM FAD-dependent monooxygenase family.</text>
</comment>
<dbReference type="PRINTS" id="PR00420">
    <property type="entry name" value="RNGMNOXGNASE"/>
</dbReference>
<dbReference type="Proteomes" id="UP000827284">
    <property type="component" value="Unassembled WGS sequence"/>
</dbReference>
<proteinExistence type="inferred from homology"/>
<dbReference type="InterPro" id="IPR036188">
    <property type="entry name" value="FAD/NAD-bd_sf"/>
</dbReference>
<dbReference type="PANTHER" id="PTHR13789:SF309">
    <property type="entry name" value="PUTATIVE (AFU_ORTHOLOGUE AFUA_6G14510)-RELATED"/>
    <property type="match status" value="1"/>
</dbReference>
<feature type="domain" description="FAD-binding" evidence="7">
    <location>
        <begin position="19"/>
        <end position="388"/>
    </location>
</feature>
<reference evidence="8" key="2">
    <citation type="journal article" date="2022" name="Microbiol. Resour. Announc.">
        <title>Whole-Genome Sequence of Entomortierella parvispora E1425, a Mucoromycotan Fungus Associated with Burkholderiaceae-Related Endosymbiotic Bacteria.</title>
        <authorList>
            <person name="Herlambang A."/>
            <person name="Guo Y."/>
            <person name="Takashima Y."/>
            <person name="Narisawa K."/>
            <person name="Ohta H."/>
            <person name="Nishizawa T."/>
        </authorList>
    </citation>
    <scope>NUCLEOTIDE SEQUENCE</scope>
    <source>
        <strain evidence="8">E1425</strain>
    </source>
</reference>
<comment type="caution">
    <text evidence="8">The sequence shown here is derived from an EMBL/GenBank/DDBJ whole genome shotgun (WGS) entry which is preliminary data.</text>
</comment>
<dbReference type="AlphaFoldDB" id="A0A9P3LTT0"/>
<evidence type="ECO:0000313" key="9">
    <source>
        <dbReference type="Proteomes" id="UP000827284"/>
    </source>
</evidence>
<keyword evidence="3" id="KW-0274">FAD</keyword>
<dbReference type="PANTHER" id="PTHR13789">
    <property type="entry name" value="MONOOXYGENASE"/>
    <property type="match status" value="1"/>
</dbReference>
<keyword evidence="6" id="KW-0472">Membrane</keyword>
<dbReference type="Pfam" id="PF01494">
    <property type="entry name" value="FAD_binding_3"/>
    <property type="match status" value="1"/>
</dbReference>
<organism evidence="8 9">
    <name type="scientific">Entomortierella parvispora</name>
    <dbReference type="NCBI Taxonomy" id="205924"/>
    <lineage>
        <taxon>Eukaryota</taxon>
        <taxon>Fungi</taxon>
        <taxon>Fungi incertae sedis</taxon>
        <taxon>Mucoromycota</taxon>
        <taxon>Mortierellomycotina</taxon>
        <taxon>Mortierellomycetes</taxon>
        <taxon>Mortierellales</taxon>
        <taxon>Mortierellaceae</taxon>
        <taxon>Entomortierella</taxon>
    </lineage>
</organism>
<dbReference type="InterPro" id="IPR050493">
    <property type="entry name" value="FAD-dep_Monooxygenase_BioMet"/>
</dbReference>
<keyword evidence="4" id="KW-0560">Oxidoreductase</keyword>
<dbReference type="InterPro" id="IPR002938">
    <property type="entry name" value="FAD-bd"/>
</dbReference>
<reference evidence="8" key="1">
    <citation type="submission" date="2021-11" db="EMBL/GenBank/DDBJ databases">
        <authorList>
            <person name="Herlambang A."/>
            <person name="Guo Y."/>
            <person name="Takashima Y."/>
            <person name="Nishizawa T."/>
        </authorList>
    </citation>
    <scope>NUCLEOTIDE SEQUENCE</scope>
    <source>
        <strain evidence="8">E1425</strain>
    </source>
</reference>
<protein>
    <recommendedName>
        <fullName evidence="7">FAD-binding domain-containing protein</fullName>
    </recommendedName>
</protein>
<keyword evidence="6" id="KW-0812">Transmembrane</keyword>
<evidence type="ECO:0000259" key="7">
    <source>
        <dbReference type="Pfam" id="PF01494"/>
    </source>
</evidence>
<dbReference type="SUPFAM" id="SSF51905">
    <property type="entry name" value="FAD/NAD(P)-binding domain"/>
    <property type="match status" value="1"/>
</dbReference>